<feature type="chain" id="PRO_5013837054" description="Bacterial spore germination immunoglobulin-like domain-containing protein" evidence="1">
    <location>
        <begin position="22"/>
        <end position="482"/>
    </location>
</feature>
<dbReference type="Proteomes" id="UP000220922">
    <property type="component" value="Unassembled WGS sequence"/>
</dbReference>
<evidence type="ECO:0000313" key="3">
    <source>
        <dbReference type="EMBL" id="PDV97502.1"/>
    </source>
</evidence>
<feature type="signal peptide" evidence="1">
    <location>
        <begin position="1"/>
        <end position="21"/>
    </location>
</feature>
<evidence type="ECO:0000256" key="1">
    <source>
        <dbReference type="SAM" id="SignalP"/>
    </source>
</evidence>
<reference evidence="3 4" key="1">
    <citation type="submission" date="2016-05" db="EMBL/GenBank/DDBJ databases">
        <authorList>
            <person name="Lavstsen T."/>
            <person name="Jespersen J.S."/>
        </authorList>
    </citation>
    <scope>NUCLEOTIDE SEQUENCE [LARGE SCALE GENOMIC DNA]</scope>
    <source>
        <strain evidence="3 4">B7-9</strain>
    </source>
</reference>
<dbReference type="EMBL" id="LYXE01000134">
    <property type="protein sequence ID" value="PDV97502.1"/>
    <property type="molecule type" value="Genomic_DNA"/>
</dbReference>
<dbReference type="InterPro" id="IPR018911">
    <property type="entry name" value="Gmad2_Ig-like_dom"/>
</dbReference>
<gene>
    <name evidence="3" type="ORF">A9Q02_18085</name>
</gene>
<keyword evidence="4" id="KW-1185">Reference proteome</keyword>
<dbReference type="AlphaFoldDB" id="A0A2H3L2Y9"/>
<name>A0A2H3L2Y9_9CHLR</name>
<evidence type="ECO:0000313" key="4">
    <source>
        <dbReference type="Proteomes" id="UP000220922"/>
    </source>
</evidence>
<keyword evidence="1" id="KW-0732">Signal</keyword>
<sequence>MRYAFGLLLLLTILLPLSAAAQTSVPPAFRTIWERNDYPVQQGRGSHSWLWGPVPRTQGLREWYIDGPEQFRSVQYFDKGRMEINDPLGDPASLWFVTSGLLVRDMIDGRVQVGNGAFVALAPATIPVAGDPNATFPTYADLQPYVRVQPRLGPGDTVAQRLTPAGLRAAPEFANLAAARIDSAVVNGYGIPRAFWSYLNEGGVVYEQRRFVQASPRFDWLYVAGYPLADAFWVRVPIAGVERDVMVQPFERRLLTYTPSNPPQFQVEMGNVGLHYYRWRYELPFAEGQQALITVPAAATRISSPVLVQGFERGRAFEAGIDLRLRTASGAIIAQVGTSVQRPDLNIPGPFVASLVFTPPETETPGVIEVFAVSPLDGSETILARQPVIIDGLARGIDRAIALAQADLIKRTGASFAAISLHAADEVVWPDGSLGCPEPGQNYLQVLTPGYQIVLKLDEQFYDYHTDTRTTVILCRNGRPAG</sequence>
<comment type="caution">
    <text evidence="3">The sequence shown here is derived from an EMBL/GenBank/DDBJ whole genome shotgun (WGS) entry which is preliminary data.</text>
</comment>
<proteinExistence type="predicted"/>
<evidence type="ECO:0000259" key="2">
    <source>
        <dbReference type="Pfam" id="PF10648"/>
    </source>
</evidence>
<accession>A0A2H3L2Y9</accession>
<protein>
    <recommendedName>
        <fullName evidence="2">Bacterial spore germination immunoglobulin-like domain-containing protein</fullName>
    </recommendedName>
</protein>
<organism evidence="3 4">
    <name type="scientific">Candidatus Chloroploca asiatica</name>
    <dbReference type="NCBI Taxonomy" id="1506545"/>
    <lineage>
        <taxon>Bacteria</taxon>
        <taxon>Bacillati</taxon>
        <taxon>Chloroflexota</taxon>
        <taxon>Chloroflexia</taxon>
        <taxon>Chloroflexales</taxon>
        <taxon>Chloroflexineae</taxon>
        <taxon>Oscillochloridaceae</taxon>
        <taxon>Candidatus Chloroploca</taxon>
    </lineage>
</organism>
<dbReference type="Pfam" id="PF10648">
    <property type="entry name" value="Gmad2"/>
    <property type="match status" value="1"/>
</dbReference>
<feature type="domain" description="Bacterial spore germination immunoglobulin-like" evidence="2">
    <location>
        <begin position="293"/>
        <end position="379"/>
    </location>
</feature>